<dbReference type="GO" id="GO:0016787">
    <property type="term" value="F:hydrolase activity"/>
    <property type="evidence" value="ECO:0007669"/>
    <property type="project" value="UniProtKB-KW"/>
</dbReference>
<proteinExistence type="predicted"/>
<feature type="signal peptide" evidence="1">
    <location>
        <begin position="1"/>
        <end position="23"/>
    </location>
</feature>
<evidence type="ECO:0000313" key="2">
    <source>
        <dbReference type="EMBL" id="NDW07864.1"/>
    </source>
</evidence>
<dbReference type="Pfam" id="PF13483">
    <property type="entry name" value="Lactamase_B_3"/>
    <property type="match status" value="1"/>
</dbReference>
<feature type="chain" id="PRO_5027077458" evidence="1">
    <location>
        <begin position="24"/>
        <end position="279"/>
    </location>
</feature>
<comment type="caution">
    <text evidence="2">The sequence shown here is derived from an EMBL/GenBank/DDBJ whole genome shotgun (WGS) entry which is preliminary data.</text>
</comment>
<dbReference type="RefSeq" id="WP_163466319.1">
    <property type="nucleotide sequence ID" value="NZ_JAAAMG010000042.1"/>
</dbReference>
<dbReference type="AlphaFoldDB" id="A0A6N9T8V0"/>
<keyword evidence="2" id="KW-0378">Hydrolase</keyword>
<name>A0A6N9T8V0_9HYPH</name>
<dbReference type="EMBL" id="JAAAMG010000042">
    <property type="protein sequence ID" value="NDW07864.1"/>
    <property type="molecule type" value="Genomic_DNA"/>
</dbReference>
<evidence type="ECO:0000313" key="3">
    <source>
        <dbReference type="Proteomes" id="UP000469011"/>
    </source>
</evidence>
<protein>
    <submittedName>
        <fullName evidence="2">Zn-dependent hydrolase</fullName>
    </submittedName>
</protein>
<accession>A0A6N9T8V0</accession>
<organism evidence="2 3">
    <name type="scientific">Jiella pacifica</name>
    <dbReference type="NCBI Taxonomy" id="2696469"/>
    <lineage>
        <taxon>Bacteria</taxon>
        <taxon>Pseudomonadati</taxon>
        <taxon>Pseudomonadota</taxon>
        <taxon>Alphaproteobacteria</taxon>
        <taxon>Hyphomicrobiales</taxon>
        <taxon>Aurantimonadaceae</taxon>
        <taxon>Jiella</taxon>
    </lineage>
</organism>
<reference evidence="2 3" key="1">
    <citation type="submission" date="2020-01" db="EMBL/GenBank/DDBJ databases">
        <title>Jiella pacifica sp. nov.</title>
        <authorList>
            <person name="Xue Z."/>
            <person name="Zhu S."/>
            <person name="Chen J."/>
            <person name="Yang J."/>
        </authorList>
    </citation>
    <scope>NUCLEOTIDE SEQUENCE [LARGE SCALE GENOMIC DNA]</scope>
    <source>
        <strain evidence="2 3">40Bstr34</strain>
    </source>
</reference>
<dbReference type="Gene3D" id="3.60.15.10">
    <property type="entry name" value="Ribonuclease Z/Hydroxyacylglutathione hydrolase-like"/>
    <property type="match status" value="1"/>
</dbReference>
<sequence>MRRGLFGLVAVVCLLGLAVSAKAQPAGAGEERPSQCRAIASLMPKATFAQFSTNDRGLFENPQSDQTVRITYVTHATFLIESPRGVVAATDFAGYAGGVVPDIATMNKAHSSHNTPYPDPAIQHVLPGWNLGGDGPARHAVTVGDMFVRNVPTDIRSWGGVMEADGNSIFIFEVAGLCIGHLGHLHHTLTDEDYAAIGRLDILMVPVDGGMTMSQAGMGEITERLNSRIVLPMHRFRGPIDRFLEKLPDFAVEWPREDSFTISVKTLPDRPTVIVLPGV</sequence>
<dbReference type="PANTHER" id="PTHR39189:SF1">
    <property type="entry name" value="UPF0173 METAL-DEPENDENT HYDROLASE YTKL"/>
    <property type="match status" value="1"/>
</dbReference>
<dbReference type="InterPro" id="IPR036866">
    <property type="entry name" value="RibonucZ/Hydroxyglut_hydro"/>
</dbReference>
<dbReference type="Proteomes" id="UP000469011">
    <property type="component" value="Unassembled WGS sequence"/>
</dbReference>
<dbReference type="SUPFAM" id="SSF56281">
    <property type="entry name" value="Metallo-hydrolase/oxidoreductase"/>
    <property type="match status" value="1"/>
</dbReference>
<gene>
    <name evidence="2" type="ORF">GTK09_26025</name>
</gene>
<keyword evidence="3" id="KW-1185">Reference proteome</keyword>
<keyword evidence="1" id="KW-0732">Signal</keyword>
<evidence type="ECO:0000256" key="1">
    <source>
        <dbReference type="SAM" id="SignalP"/>
    </source>
</evidence>
<dbReference type="PANTHER" id="PTHR39189">
    <property type="entry name" value="UPF0173 METAL-DEPENDENT HYDROLASE YTKL"/>
    <property type="match status" value="1"/>
</dbReference>